<dbReference type="EMBL" id="MCFJ01000005">
    <property type="protein sequence ID" value="ORY66379.1"/>
    <property type="molecule type" value="Genomic_DNA"/>
</dbReference>
<sequence length="183" mass="20203">MQGQDAGTKSQDVKDRLNPFLNRRRSNINNRSPCRSQAPLSNYRYINSEIAESARFTDYMIVDISGSLGSWRLSECSLLSLRALQDAAGCVNSSGDLPGKTRFVGNRSRTALAGAEWHLRLSTIELLLNFASFSRNFLSTTFTPQPPANDPGRMTSRMPASSSSLSMDKSMLLFVNGHHSLPN</sequence>
<dbReference type="GeneID" id="63774467"/>
<organism evidence="2 3">
    <name type="scientific">Pseudomassariella vexata</name>
    <dbReference type="NCBI Taxonomy" id="1141098"/>
    <lineage>
        <taxon>Eukaryota</taxon>
        <taxon>Fungi</taxon>
        <taxon>Dikarya</taxon>
        <taxon>Ascomycota</taxon>
        <taxon>Pezizomycotina</taxon>
        <taxon>Sordariomycetes</taxon>
        <taxon>Xylariomycetidae</taxon>
        <taxon>Amphisphaeriales</taxon>
        <taxon>Pseudomassariaceae</taxon>
        <taxon>Pseudomassariella</taxon>
    </lineage>
</organism>
<accession>A0A1Y2E4D8</accession>
<feature type="compositionally biased region" description="Low complexity" evidence="1">
    <location>
        <begin position="154"/>
        <end position="164"/>
    </location>
</feature>
<feature type="compositionally biased region" description="Polar residues" evidence="1">
    <location>
        <begin position="1"/>
        <end position="10"/>
    </location>
</feature>
<reference evidence="2 3" key="1">
    <citation type="submission" date="2016-07" db="EMBL/GenBank/DDBJ databases">
        <title>Pervasive Adenine N6-methylation of Active Genes in Fungi.</title>
        <authorList>
            <consortium name="DOE Joint Genome Institute"/>
            <person name="Mondo S.J."/>
            <person name="Dannebaum R.O."/>
            <person name="Kuo R.C."/>
            <person name="Labutti K."/>
            <person name="Haridas S."/>
            <person name="Kuo A."/>
            <person name="Salamov A."/>
            <person name="Ahrendt S.R."/>
            <person name="Lipzen A."/>
            <person name="Sullivan W."/>
            <person name="Andreopoulos W.B."/>
            <person name="Clum A."/>
            <person name="Lindquist E."/>
            <person name="Daum C."/>
            <person name="Ramamoorthy G.K."/>
            <person name="Gryganskyi A."/>
            <person name="Culley D."/>
            <person name="Magnuson J.K."/>
            <person name="James T.Y."/>
            <person name="O'Malley M.A."/>
            <person name="Stajich J.E."/>
            <person name="Spatafora J.W."/>
            <person name="Visel A."/>
            <person name="Grigoriev I.V."/>
        </authorList>
    </citation>
    <scope>NUCLEOTIDE SEQUENCE [LARGE SCALE GENOMIC DNA]</scope>
    <source>
        <strain evidence="2 3">CBS 129021</strain>
    </source>
</reference>
<comment type="caution">
    <text evidence="2">The sequence shown here is derived from an EMBL/GenBank/DDBJ whole genome shotgun (WGS) entry which is preliminary data.</text>
</comment>
<feature type="region of interest" description="Disordered" evidence="1">
    <location>
        <begin position="1"/>
        <end position="33"/>
    </location>
</feature>
<evidence type="ECO:0000313" key="3">
    <source>
        <dbReference type="Proteomes" id="UP000193689"/>
    </source>
</evidence>
<feature type="region of interest" description="Disordered" evidence="1">
    <location>
        <begin position="142"/>
        <end position="164"/>
    </location>
</feature>
<dbReference type="Proteomes" id="UP000193689">
    <property type="component" value="Unassembled WGS sequence"/>
</dbReference>
<keyword evidence="3" id="KW-1185">Reference proteome</keyword>
<gene>
    <name evidence="2" type="ORF">BCR38DRAFT_408322</name>
</gene>
<dbReference type="InParanoid" id="A0A1Y2E4D8"/>
<evidence type="ECO:0000313" key="2">
    <source>
        <dbReference type="EMBL" id="ORY66379.1"/>
    </source>
</evidence>
<protein>
    <submittedName>
        <fullName evidence="2">Uncharacterized protein</fullName>
    </submittedName>
</protein>
<proteinExistence type="predicted"/>
<dbReference type="RefSeq" id="XP_040717343.1">
    <property type="nucleotide sequence ID" value="XM_040858255.1"/>
</dbReference>
<name>A0A1Y2E4D8_9PEZI</name>
<evidence type="ECO:0000256" key="1">
    <source>
        <dbReference type="SAM" id="MobiDB-lite"/>
    </source>
</evidence>
<dbReference type="AlphaFoldDB" id="A0A1Y2E4D8"/>